<dbReference type="Proteomes" id="UP000000448">
    <property type="component" value="Chromosome"/>
</dbReference>
<evidence type="ECO:0008006" key="3">
    <source>
        <dbReference type="Google" id="ProtNLM"/>
    </source>
</evidence>
<organism evidence="1 2">
    <name type="scientific">Nautilia profundicola (strain ATCC BAA-1463 / DSM 18972 / AmH)</name>
    <dbReference type="NCBI Taxonomy" id="598659"/>
    <lineage>
        <taxon>Bacteria</taxon>
        <taxon>Pseudomonadati</taxon>
        <taxon>Campylobacterota</taxon>
        <taxon>Epsilonproteobacteria</taxon>
        <taxon>Nautiliales</taxon>
        <taxon>Nautiliaceae</taxon>
        <taxon>Nautilia</taxon>
    </lineage>
</organism>
<evidence type="ECO:0000313" key="1">
    <source>
        <dbReference type="EMBL" id="ACM92236.1"/>
    </source>
</evidence>
<dbReference type="STRING" id="598659.NAMH_1469"/>
<evidence type="ECO:0000313" key="2">
    <source>
        <dbReference type="Proteomes" id="UP000000448"/>
    </source>
</evidence>
<dbReference type="eggNOG" id="ENOG5031939">
    <property type="taxonomic scope" value="Bacteria"/>
</dbReference>
<protein>
    <recommendedName>
        <fullName evidence="3">FlgN protein</fullName>
    </recommendedName>
</protein>
<dbReference type="RefSeq" id="WP_012663608.1">
    <property type="nucleotide sequence ID" value="NC_012115.1"/>
</dbReference>
<dbReference type="HOGENOM" id="CLU_145326_0_0_7"/>
<proteinExistence type="predicted"/>
<reference evidence="1 2" key="1">
    <citation type="journal article" date="2009" name="PLoS Genet.">
        <title>Adaptations to submarine hydrothermal environments exemplified by the genome of Nautilia profundicola.</title>
        <authorList>
            <person name="Campbell B.J."/>
            <person name="Smith J.L."/>
            <person name="Hanson T.E."/>
            <person name="Klotz M.G."/>
            <person name="Stein L.Y."/>
            <person name="Lee C.K."/>
            <person name="Wu D."/>
            <person name="Robinson J.M."/>
            <person name="Khouri H.M."/>
            <person name="Eisen J.A."/>
            <person name="Cary S.C."/>
        </authorList>
    </citation>
    <scope>NUCLEOTIDE SEQUENCE [LARGE SCALE GENOMIC DNA]</scope>
    <source>
        <strain evidence="2">ATCC BAA-1463 / DSM 18972 / AmH</strain>
    </source>
</reference>
<keyword evidence="2" id="KW-1185">Reference proteome</keyword>
<sequence length="136" mass="15994">MLINTLNKTIQTLDKLISLTKEDIENIKQANHKEVFANTKTKEILASEFAKLKTEIDKILVSRNKPLEEIFSPEEEKLFNEFREKLFEFNNLHKRFSKLALSVANFYNTLLKQIHNSETIDYKNESYKDSNLQLKA</sequence>
<accession>B9L673</accession>
<dbReference type="AlphaFoldDB" id="B9L673"/>
<dbReference type="KEGG" id="nam:NAMH_1469"/>
<dbReference type="EMBL" id="CP001279">
    <property type="protein sequence ID" value="ACM92236.1"/>
    <property type="molecule type" value="Genomic_DNA"/>
</dbReference>
<name>B9L673_NAUPA</name>
<dbReference type="OrthoDB" id="5334106at2"/>
<gene>
    <name evidence="1" type="ordered locus">NAMH_1469</name>
</gene>